<feature type="compositionally biased region" description="Pro residues" evidence="3">
    <location>
        <begin position="185"/>
        <end position="203"/>
    </location>
</feature>
<keyword evidence="6" id="KW-1185">Reference proteome</keyword>
<dbReference type="PROSITE" id="PS00134">
    <property type="entry name" value="TRYPSIN_HIS"/>
    <property type="match status" value="1"/>
</dbReference>
<dbReference type="InterPro" id="IPR018114">
    <property type="entry name" value="TRYPSIN_HIS"/>
</dbReference>
<gene>
    <name evidence="5" type="primary">LOC103190487</name>
</gene>
<dbReference type="InParanoid" id="A0A4W3IMG5"/>
<dbReference type="Proteomes" id="UP000314986">
    <property type="component" value="Unassembled WGS sequence"/>
</dbReference>
<dbReference type="STRING" id="7868.ENSCMIP00000031554"/>
<dbReference type="AlphaFoldDB" id="A0A4W3IMG5"/>
<protein>
    <submittedName>
        <fullName evidence="5">Serine protease 23</fullName>
    </submittedName>
</protein>
<evidence type="ECO:0000256" key="1">
    <source>
        <dbReference type="ARBA" id="ARBA00007664"/>
    </source>
</evidence>
<reference evidence="6" key="2">
    <citation type="journal article" date="2007" name="PLoS Biol.">
        <title>Survey sequencing and comparative analysis of the elephant shark (Callorhinchus milii) genome.</title>
        <authorList>
            <person name="Venkatesh B."/>
            <person name="Kirkness E.F."/>
            <person name="Loh Y.H."/>
            <person name="Halpern A.L."/>
            <person name="Lee A.P."/>
            <person name="Johnson J."/>
            <person name="Dandona N."/>
            <person name="Viswanathan L.D."/>
            <person name="Tay A."/>
            <person name="Venter J.C."/>
            <person name="Strausberg R.L."/>
            <person name="Brenner S."/>
        </authorList>
    </citation>
    <scope>NUCLEOTIDE SEQUENCE [LARGE SCALE GENOMIC DNA]</scope>
</reference>
<reference evidence="5" key="5">
    <citation type="submission" date="2025-09" db="UniProtKB">
        <authorList>
            <consortium name="Ensembl"/>
        </authorList>
    </citation>
    <scope>IDENTIFICATION</scope>
</reference>
<dbReference type="PANTHER" id="PTHR15462:SF9">
    <property type="entry name" value="SERINE PROTEASE"/>
    <property type="match status" value="1"/>
</dbReference>
<dbReference type="Pfam" id="PF13365">
    <property type="entry name" value="Trypsin_2"/>
    <property type="match status" value="1"/>
</dbReference>
<evidence type="ECO:0000259" key="4">
    <source>
        <dbReference type="PROSITE" id="PS50240"/>
    </source>
</evidence>
<keyword evidence="2" id="KW-0732">Signal</keyword>
<evidence type="ECO:0000313" key="6">
    <source>
        <dbReference type="Proteomes" id="UP000314986"/>
    </source>
</evidence>
<evidence type="ECO:0000256" key="3">
    <source>
        <dbReference type="SAM" id="MobiDB-lite"/>
    </source>
</evidence>
<dbReference type="SUPFAM" id="SSF50494">
    <property type="entry name" value="Trypsin-like serine proteases"/>
    <property type="match status" value="1"/>
</dbReference>
<dbReference type="OMA" id="DGRFNIQ"/>
<feature type="domain" description="Peptidase S1" evidence="4">
    <location>
        <begin position="113"/>
        <end position="367"/>
    </location>
</feature>
<comment type="similarity">
    <text evidence="1">Belongs to the peptidase S1 family.</text>
</comment>
<name>A0A4W3IMG5_CALMI</name>
<dbReference type="GO" id="GO:0004252">
    <property type="term" value="F:serine-type endopeptidase activity"/>
    <property type="evidence" value="ECO:0007669"/>
    <property type="project" value="InterPro"/>
</dbReference>
<dbReference type="InterPro" id="IPR043504">
    <property type="entry name" value="Peptidase_S1_PA_chymotrypsin"/>
</dbReference>
<dbReference type="GO" id="GO:0006508">
    <property type="term" value="P:proteolysis"/>
    <property type="evidence" value="ECO:0007669"/>
    <property type="project" value="InterPro"/>
</dbReference>
<dbReference type="Gene3D" id="2.40.10.10">
    <property type="entry name" value="Trypsin-like serine proteases"/>
    <property type="match status" value="2"/>
</dbReference>
<evidence type="ECO:0000313" key="5">
    <source>
        <dbReference type="Ensembl" id="ENSCMIP00000031554.1"/>
    </source>
</evidence>
<dbReference type="PROSITE" id="PS50240">
    <property type="entry name" value="TRYPSIN_DOM"/>
    <property type="match status" value="1"/>
</dbReference>
<dbReference type="InterPro" id="IPR050966">
    <property type="entry name" value="Glutamyl_endopeptidase"/>
</dbReference>
<evidence type="ECO:0000256" key="2">
    <source>
        <dbReference type="ARBA" id="ARBA00022729"/>
    </source>
</evidence>
<dbReference type="Ensembl" id="ENSCMIT00000032034.1">
    <property type="protein sequence ID" value="ENSCMIP00000031554.1"/>
    <property type="gene ID" value="ENSCMIG00000013529.1"/>
</dbReference>
<feature type="region of interest" description="Disordered" evidence="3">
    <location>
        <begin position="180"/>
        <end position="210"/>
    </location>
</feature>
<dbReference type="InterPro" id="IPR009003">
    <property type="entry name" value="Peptidase_S1_PA"/>
</dbReference>
<dbReference type="InterPro" id="IPR001254">
    <property type="entry name" value="Trypsin_dom"/>
</dbReference>
<reference evidence="6" key="1">
    <citation type="journal article" date="2006" name="Science">
        <title>Ancient noncoding elements conserved in the human genome.</title>
        <authorList>
            <person name="Venkatesh B."/>
            <person name="Kirkness E.F."/>
            <person name="Loh Y.H."/>
            <person name="Halpern A.L."/>
            <person name="Lee A.P."/>
            <person name="Johnson J."/>
            <person name="Dandona N."/>
            <person name="Viswanathan L.D."/>
            <person name="Tay A."/>
            <person name="Venter J.C."/>
            <person name="Strausberg R.L."/>
            <person name="Brenner S."/>
        </authorList>
    </citation>
    <scope>NUCLEOTIDE SEQUENCE [LARGE SCALE GENOMIC DNA]</scope>
</reference>
<dbReference type="PANTHER" id="PTHR15462">
    <property type="entry name" value="SERINE PROTEASE"/>
    <property type="match status" value="1"/>
</dbReference>
<dbReference type="GeneTree" id="ENSGT00390000000155"/>
<reference evidence="5" key="4">
    <citation type="submission" date="2025-08" db="UniProtKB">
        <authorList>
            <consortium name="Ensembl"/>
        </authorList>
    </citation>
    <scope>IDENTIFICATION</scope>
</reference>
<reference evidence="6" key="3">
    <citation type="journal article" date="2014" name="Nature">
        <title>Elephant shark genome provides unique insights into gnathostome evolution.</title>
        <authorList>
            <consortium name="International Elephant Shark Genome Sequencing Consortium"/>
            <person name="Venkatesh B."/>
            <person name="Lee A.P."/>
            <person name="Ravi V."/>
            <person name="Maurya A.K."/>
            <person name="Lian M.M."/>
            <person name="Swann J.B."/>
            <person name="Ohta Y."/>
            <person name="Flajnik M.F."/>
            <person name="Sutoh Y."/>
            <person name="Kasahara M."/>
            <person name="Hoon S."/>
            <person name="Gangu V."/>
            <person name="Roy S.W."/>
            <person name="Irimia M."/>
            <person name="Korzh V."/>
            <person name="Kondrychyn I."/>
            <person name="Lim Z.W."/>
            <person name="Tay B.H."/>
            <person name="Tohari S."/>
            <person name="Kong K.W."/>
            <person name="Ho S."/>
            <person name="Lorente-Galdos B."/>
            <person name="Quilez J."/>
            <person name="Marques-Bonet T."/>
            <person name="Raney B.J."/>
            <person name="Ingham P.W."/>
            <person name="Tay A."/>
            <person name="Hillier L.W."/>
            <person name="Minx P."/>
            <person name="Boehm T."/>
            <person name="Wilson R.K."/>
            <person name="Brenner S."/>
            <person name="Warren W.C."/>
        </authorList>
    </citation>
    <scope>NUCLEOTIDE SEQUENCE [LARGE SCALE GENOMIC DNA]</scope>
</reference>
<proteinExistence type="inferred from homology"/>
<sequence>LQVTGLLPSPRPVCGLTLLPLRPPDRAIRPHRPLRLPRARFTGQDRPELSSQCDAECARRAAAAAEDLSYETLYTDGSRTLTLVDTARTPAARAPVSGANRSRRGRPRCRRQLFGADGRFDIAESGFALRFPFSAAVRLSTGCTGVLVSPRHVLSAAHCIHDGSHYVKGARRLRVGLLSAGAASPAPPGGASNPPPPPAPPGGAPTLRTRWTRVRRTQVPRGWVRGPGPGRAGVSMDYDYALLELARPQGRPHLPVGVAPSLAGRRVHFSGFDGDRPGQLVYRFCPVATETPHLLYQRCDAQPGSSGSGVYTRLQGPAGGWRRTVVGVFSGHQWVEVGGRQLAYNVAVRITPLKQAQICHWISSYSGDCGST</sequence>
<organism evidence="5 6">
    <name type="scientific">Callorhinchus milii</name>
    <name type="common">Ghost shark</name>
    <dbReference type="NCBI Taxonomy" id="7868"/>
    <lineage>
        <taxon>Eukaryota</taxon>
        <taxon>Metazoa</taxon>
        <taxon>Chordata</taxon>
        <taxon>Craniata</taxon>
        <taxon>Vertebrata</taxon>
        <taxon>Chondrichthyes</taxon>
        <taxon>Holocephali</taxon>
        <taxon>Chimaeriformes</taxon>
        <taxon>Callorhinchidae</taxon>
        <taxon>Callorhinchus</taxon>
    </lineage>
</organism>
<accession>A0A4W3IMG5</accession>